<name>A0A096B9Z9_FLAPL</name>
<dbReference type="EMBL" id="ADLO01000045">
    <property type="protein sequence ID" value="KGF56243.1"/>
    <property type="molecule type" value="Genomic_DNA"/>
</dbReference>
<reference evidence="1 2" key="1">
    <citation type="submission" date="2011-08" db="EMBL/GenBank/DDBJ databases">
        <title>The Genome Sequence of Clostridium orbiscindens 1_3_50AFAA.</title>
        <authorList>
            <consortium name="The Broad Institute Genome Sequencing Platform"/>
            <person name="Earl A."/>
            <person name="Ward D."/>
            <person name="Feldgarden M."/>
            <person name="Gevers D."/>
            <person name="Daigneault M."/>
            <person name="Strauss J."/>
            <person name="Allen-Vercoe E."/>
            <person name="Young S.K."/>
            <person name="Zeng Q."/>
            <person name="Gargeya S."/>
            <person name="Fitzgerald M."/>
            <person name="Haas B."/>
            <person name="Abouelleil A."/>
            <person name="Alvarado L."/>
            <person name="Arachchi H.M."/>
            <person name="Berlin A."/>
            <person name="Brown A."/>
            <person name="Chapman S.B."/>
            <person name="Chen Z."/>
            <person name="Dunbar C."/>
            <person name="Freedman E."/>
            <person name="Gearin G."/>
            <person name="Gellesch M."/>
            <person name="Goldberg J."/>
            <person name="Griggs A."/>
            <person name="Gujja S."/>
            <person name="Heiman D."/>
            <person name="Howarth C."/>
            <person name="Larson L."/>
            <person name="Lui A."/>
            <person name="MacDonald P.J.P."/>
            <person name="Montmayeur A."/>
            <person name="Murphy C."/>
            <person name="Neiman D."/>
            <person name="Pearson M."/>
            <person name="Priest M."/>
            <person name="Roberts A."/>
            <person name="Saif S."/>
            <person name="Shea T."/>
            <person name="Shenoy N."/>
            <person name="Sisk P."/>
            <person name="Stolte C."/>
            <person name="Sykes S."/>
            <person name="Wortman J."/>
            <person name="Nusbaum C."/>
            <person name="Birren B."/>
        </authorList>
    </citation>
    <scope>NUCLEOTIDE SEQUENCE [LARGE SCALE GENOMIC DNA]</scope>
    <source>
        <strain evidence="1 2">1_3_50AFAA</strain>
    </source>
</reference>
<protein>
    <recommendedName>
        <fullName evidence="3">Flavoprotein domain-containing protein</fullName>
    </recommendedName>
</protein>
<dbReference type="HOGENOM" id="CLU_085963_1_0_9"/>
<evidence type="ECO:0008006" key="3">
    <source>
        <dbReference type="Google" id="ProtNLM"/>
    </source>
</evidence>
<dbReference type="Gene3D" id="3.40.50.1950">
    <property type="entry name" value="Flavin prenyltransferase-like"/>
    <property type="match status" value="1"/>
</dbReference>
<dbReference type="InterPro" id="IPR036551">
    <property type="entry name" value="Flavin_trans-like"/>
</dbReference>
<keyword evidence="2" id="KW-1185">Reference proteome</keyword>
<dbReference type="SUPFAM" id="SSF52507">
    <property type="entry name" value="Homo-oligomeric flavin-containing Cys decarboxylases, HFCD"/>
    <property type="match status" value="1"/>
</dbReference>
<proteinExistence type="predicted"/>
<accession>A0A096B9Z9</accession>
<dbReference type="eggNOG" id="COG0452">
    <property type="taxonomic scope" value="Bacteria"/>
</dbReference>
<dbReference type="RefSeq" id="WP_009256651.1">
    <property type="nucleotide sequence ID" value="NZ_KN174162.1"/>
</dbReference>
<dbReference type="AlphaFoldDB" id="A0A096B9Z9"/>
<evidence type="ECO:0000313" key="2">
    <source>
        <dbReference type="Proteomes" id="UP000029585"/>
    </source>
</evidence>
<gene>
    <name evidence="1" type="ORF">HMPREF9460_01158</name>
</gene>
<sequence length="274" mass="29846">MTTEQLRGMADEAFVEILAQRVVEKLLARQKQALVVYTGSNIGEAAALEAMGRLRGEGFTFRVLLSRGASGLLDVERLRSVLEPEKLWVETPEETPEALTARYDTILVPAMTVHTAAHVAACMADTPASAVILDGLMRGKNVVVNIDGCCPDHAERLKRGFHMAEPLKQALRNNLETLRSFGARLTTSGGLYDKALRAVGGAQARTAAPAARPEAAPRKQEGAARIRLEGRVLSGRHVQGCPPHSTLWVPRETLITQLAADEARRRDICIRKET</sequence>
<dbReference type="GO" id="GO:0003824">
    <property type="term" value="F:catalytic activity"/>
    <property type="evidence" value="ECO:0007669"/>
    <property type="project" value="InterPro"/>
</dbReference>
<evidence type="ECO:0000313" key="1">
    <source>
        <dbReference type="EMBL" id="KGF56243.1"/>
    </source>
</evidence>
<dbReference type="Proteomes" id="UP000029585">
    <property type="component" value="Unassembled WGS sequence"/>
</dbReference>
<dbReference type="PATRIC" id="fig|742738.3.peg.1200"/>
<organism evidence="1 2">
    <name type="scientific">Flavonifractor plautii 1_3_50AFAA</name>
    <dbReference type="NCBI Taxonomy" id="742738"/>
    <lineage>
        <taxon>Bacteria</taxon>
        <taxon>Bacillati</taxon>
        <taxon>Bacillota</taxon>
        <taxon>Clostridia</taxon>
        <taxon>Eubacteriales</taxon>
        <taxon>Oscillospiraceae</taxon>
        <taxon>Flavonifractor</taxon>
    </lineage>
</organism>
<comment type="caution">
    <text evidence="1">The sequence shown here is derived from an EMBL/GenBank/DDBJ whole genome shotgun (WGS) entry which is preliminary data.</text>
</comment>